<feature type="domain" description="Thioredoxin" evidence="1">
    <location>
        <begin position="185"/>
        <end position="314"/>
    </location>
</feature>
<dbReference type="Proteomes" id="UP000821853">
    <property type="component" value="Unassembled WGS sequence"/>
</dbReference>
<accession>A0A9J6FUE2</accession>
<gene>
    <name evidence="2" type="ORF">HPB48_012206</name>
</gene>
<dbReference type="InterPro" id="IPR013766">
    <property type="entry name" value="Thioredoxin_domain"/>
</dbReference>
<dbReference type="InterPro" id="IPR052792">
    <property type="entry name" value="Thioredoxin_dom-contain_11"/>
</dbReference>
<proteinExistence type="predicted"/>
<dbReference type="PANTHER" id="PTHR46497:SF1">
    <property type="entry name" value="THIOREDOXIN DOMAIN-CONTAINING PROTEIN 11"/>
    <property type="match status" value="1"/>
</dbReference>
<dbReference type="AlphaFoldDB" id="A0A9J6FUE2"/>
<reference evidence="2 3" key="1">
    <citation type="journal article" date="2020" name="Cell">
        <title>Large-Scale Comparative Analyses of Tick Genomes Elucidate Their Genetic Diversity and Vector Capacities.</title>
        <authorList>
            <consortium name="Tick Genome and Microbiome Consortium (TIGMIC)"/>
            <person name="Jia N."/>
            <person name="Wang J."/>
            <person name="Shi W."/>
            <person name="Du L."/>
            <person name="Sun Y."/>
            <person name="Zhan W."/>
            <person name="Jiang J.F."/>
            <person name="Wang Q."/>
            <person name="Zhang B."/>
            <person name="Ji P."/>
            <person name="Bell-Sakyi L."/>
            <person name="Cui X.M."/>
            <person name="Yuan T.T."/>
            <person name="Jiang B.G."/>
            <person name="Yang W.F."/>
            <person name="Lam T.T."/>
            <person name="Chang Q.C."/>
            <person name="Ding S.J."/>
            <person name="Wang X.J."/>
            <person name="Zhu J.G."/>
            <person name="Ruan X.D."/>
            <person name="Zhao L."/>
            <person name="Wei J.T."/>
            <person name="Ye R.Z."/>
            <person name="Que T.C."/>
            <person name="Du C.H."/>
            <person name="Zhou Y.H."/>
            <person name="Cheng J.X."/>
            <person name="Dai P.F."/>
            <person name="Guo W.B."/>
            <person name="Han X.H."/>
            <person name="Huang E.J."/>
            <person name="Li L.F."/>
            <person name="Wei W."/>
            <person name="Gao Y.C."/>
            <person name="Liu J.Z."/>
            <person name="Shao H.Z."/>
            <person name="Wang X."/>
            <person name="Wang C.C."/>
            <person name="Yang T.C."/>
            <person name="Huo Q.B."/>
            <person name="Li W."/>
            <person name="Chen H.Y."/>
            <person name="Chen S.E."/>
            <person name="Zhou L.G."/>
            <person name="Ni X.B."/>
            <person name="Tian J.H."/>
            <person name="Sheng Y."/>
            <person name="Liu T."/>
            <person name="Pan Y.S."/>
            <person name="Xia L.Y."/>
            <person name="Li J."/>
            <person name="Zhao F."/>
            <person name="Cao W.C."/>
        </authorList>
    </citation>
    <scope>NUCLEOTIDE SEQUENCE [LARGE SCALE GENOMIC DNA]</scope>
    <source>
        <strain evidence="2">HaeL-2018</strain>
    </source>
</reference>
<keyword evidence="3" id="KW-1185">Reference proteome</keyword>
<dbReference type="Gene3D" id="3.40.30.10">
    <property type="entry name" value="Glutaredoxin"/>
    <property type="match status" value="2"/>
</dbReference>
<dbReference type="InterPro" id="IPR036249">
    <property type="entry name" value="Thioredoxin-like_sf"/>
</dbReference>
<dbReference type="PANTHER" id="PTHR46497">
    <property type="entry name" value="THIOREDOXIN DOMAIN-CONTAINING PROTEIN 11"/>
    <property type="match status" value="1"/>
</dbReference>
<protein>
    <recommendedName>
        <fullName evidence="1">Thioredoxin domain-containing protein</fullName>
    </recommendedName>
</protein>
<dbReference type="EMBL" id="JABSTR010000003">
    <property type="protein sequence ID" value="KAH9365936.1"/>
    <property type="molecule type" value="Genomic_DNA"/>
</dbReference>
<organism evidence="2 3">
    <name type="scientific">Haemaphysalis longicornis</name>
    <name type="common">Bush tick</name>
    <dbReference type="NCBI Taxonomy" id="44386"/>
    <lineage>
        <taxon>Eukaryota</taxon>
        <taxon>Metazoa</taxon>
        <taxon>Ecdysozoa</taxon>
        <taxon>Arthropoda</taxon>
        <taxon>Chelicerata</taxon>
        <taxon>Arachnida</taxon>
        <taxon>Acari</taxon>
        <taxon>Parasitiformes</taxon>
        <taxon>Ixodida</taxon>
        <taxon>Ixodoidea</taxon>
        <taxon>Ixodidae</taxon>
        <taxon>Haemaphysalinae</taxon>
        <taxon>Haemaphysalis</taxon>
    </lineage>
</organism>
<name>A0A9J6FUE2_HAELO</name>
<dbReference type="SUPFAM" id="SSF52833">
    <property type="entry name" value="Thioredoxin-like"/>
    <property type="match status" value="2"/>
</dbReference>
<evidence type="ECO:0000313" key="2">
    <source>
        <dbReference type="EMBL" id="KAH9365936.1"/>
    </source>
</evidence>
<comment type="caution">
    <text evidence="2">The sequence shown here is derived from an EMBL/GenBank/DDBJ whole genome shotgun (WGS) entry which is preliminary data.</text>
</comment>
<dbReference type="PROSITE" id="PS51352">
    <property type="entry name" value="THIOREDOXIN_2"/>
    <property type="match status" value="1"/>
</dbReference>
<dbReference type="OrthoDB" id="1910803at2759"/>
<dbReference type="VEuPathDB" id="VectorBase:HLOH_043720"/>
<evidence type="ECO:0000313" key="3">
    <source>
        <dbReference type="Proteomes" id="UP000821853"/>
    </source>
</evidence>
<sequence>MFYSAPLEAVFMQCRDAVVLFYASWCGFCKGIYHHFFAAAKFFRGFKGLLFARIDASKNDLPWQFTVERYPTVVFFSSNKADSVQYSGLITTVRLVRFVLRHLRHEVAWQLAGTLCDSRLCLLRNLRKLQAWRRHYSRLRLFPAKLAEAHRRERTLRHVLLDRLWKLQQISQDYHSCELKGRFSGLGCRTNSTVRFVALDGRHSEFAPPKLLADRMPTAVLYATKDAVVLFYASWCGFCKGIYHHFFAAAKFFRGFKGLLFARIDASKNDLPWQFTVERYPTVVFFSSNKADSVQYSGLITTVRLVRFVLRHLRHEVAWQLAGTLCDSRLCLLRNLRKLQAWRRHYSRLRLFPTKLAEAHRRERTLRHVLLDRLWKVTS</sequence>
<dbReference type="Pfam" id="PF00085">
    <property type="entry name" value="Thioredoxin"/>
    <property type="match status" value="2"/>
</dbReference>
<evidence type="ECO:0000259" key="1">
    <source>
        <dbReference type="PROSITE" id="PS51352"/>
    </source>
</evidence>